<protein>
    <recommendedName>
        <fullName evidence="3">Flagellar protein FliT</fullName>
    </recommendedName>
</protein>
<evidence type="ECO:0008006" key="3">
    <source>
        <dbReference type="Google" id="ProtNLM"/>
    </source>
</evidence>
<name>A0A0A7REZ8_9LACO</name>
<keyword evidence="1" id="KW-0175">Coiled coil</keyword>
<reference evidence="2" key="1">
    <citation type="journal article" date="2014" name="Appl. Environ. Microbiol.">
        <title>Detection and genomic characterization of motility in Lactobacillus curvatus: confirmation of motility in a species outside the Lactobacillus salivarius clade.</title>
        <authorList>
            <person name="Cousin F.J."/>
            <person name="Lynch S.M."/>
            <person name="Harris H.M."/>
            <person name="McCann A."/>
            <person name="Lynch D.B."/>
            <person name="Neville B.A."/>
            <person name="Irisawa T."/>
            <person name="Okada S."/>
            <person name="Endo A."/>
            <person name="O'Toole P.W."/>
        </authorList>
    </citation>
    <scope>NUCLEOTIDE SEQUENCE</scope>
    <source>
        <strain evidence="2">DSM 21116</strain>
    </source>
</reference>
<evidence type="ECO:0000313" key="2">
    <source>
        <dbReference type="EMBL" id="AJA33781.1"/>
    </source>
</evidence>
<sequence length="108" mass="12865">MNNYKKIIAQINRLLSSSLEQEFVEYEEVLNETNALLEMLQQMDTPARLGDFQEYQQLQYNYRQLITQIKNEKQSTMKHIQKLNQSQRSTVMTYLQQEEGPSLIDMDL</sequence>
<dbReference type="EMBL" id="KM886861">
    <property type="protein sequence ID" value="AJA33781.1"/>
    <property type="molecule type" value="Genomic_DNA"/>
</dbReference>
<accession>A0A0A7REZ8</accession>
<organism evidence="2">
    <name type="scientific">Liquorilactobacillus cacaonum</name>
    <dbReference type="NCBI Taxonomy" id="483012"/>
    <lineage>
        <taxon>Bacteria</taxon>
        <taxon>Bacillati</taxon>
        <taxon>Bacillota</taxon>
        <taxon>Bacilli</taxon>
        <taxon>Lactobacillales</taxon>
        <taxon>Lactobacillaceae</taxon>
        <taxon>Liquorilactobacillus</taxon>
    </lineage>
</organism>
<dbReference type="AlphaFoldDB" id="A0A0A7REZ8"/>
<evidence type="ECO:0000256" key="1">
    <source>
        <dbReference type="SAM" id="Coils"/>
    </source>
</evidence>
<feature type="coiled-coil region" evidence="1">
    <location>
        <begin position="23"/>
        <end position="86"/>
    </location>
</feature>
<proteinExistence type="predicted"/>